<evidence type="ECO:0000256" key="2">
    <source>
        <dbReference type="ARBA" id="ARBA00023054"/>
    </source>
</evidence>
<feature type="compositionally biased region" description="Basic and acidic residues" evidence="4">
    <location>
        <begin position="1"/>
        <end position="18"/>
    </location>
</feature>
<sequence length="718" mass="80274">MDKKKWLWKRKSSERSPGETDSSGSISSNSERYSDEQEEVKSYPNHSIESPEVTSKVLISDDEVAESVKNLTAKLSAALVNVSVKEDLVKQHAKVAEEAVAGWEKAENEATILKQQLDTAVQQNLALEVRVNHLDCALKECVRQLRQAKDEQEQKIQDAVAQKSSEFETIKAQLENQILQLETNIQASVAQNSTFVDPEILQKMDFLEKENSVLKFELDFHNEELQKRTIERDLSTQAAEAASKQQLESIKKIARLAAECRRLQSVIRKLSTTSNNKSAASSVSAESVTGSQTDSVDHIIIMKDASAHKLSKLEPNEFERNHSDSWASALIAELDQFKNDKVKSKDFLGSSAKIDMMDDFLEMERLVASPQPQNGHKYVESETTADELSIEKHSKGELETMIHRLSNLEERLGMIEEEKNELEERLGTIEEEKTELEERLGLIEEEKTELEERLGTTEVEKTELQERMGSIEEEKKQLEHELSESKDSLMASQAQLTETEIRLKDLQKELQLVSEAKELLEFQLIGIEVEARSLKANVDTLTIEVQKEKTFASEMAVKCEDLEKELLRKSEEIVLQQTANANSDLKIKQEDLVVAADKLAECQQTIASLGRQLKSLATLEDFLIDTSNLPGFSGNKHLVPVSSSEFNRLKSESGTSSKPGNLTSLSKNGAGGESPTSSSSSSNSSANNITGSQGRNNFTRLFSRSKGGNQVESHHHIE</sequence>
<keyword evidence="2 3" id="KW-0175">Coiled coil</keyword>
<feature type="region of interest" description="Disordered" evidence="4">
    <location>
        <begin position="1"/>
        <end position="52"/>
    </location>
</feature>
<dbReference type="PANTHER" id="PTHR31580:SF5">
    <property type="entry name" value="FILAMENT-LIKE PLANT PROTEIN 1-RELATED"/>
    <property type="match status" value="1"/>
</dbReference>
<keyword evidence="6" id="KW-1185">Reference proteome</keyword>
<evidence type="ECO:0000256" key="3">
    <source>
        <dbReference type="SAM" id="Coils"/>
    </source>
</evidence>
<dbReference type="PANTHER" id="PTHR31580">
    <property type="entry name" value="FILAMENT-LIKE PLANT PROTEIN 4"/>
    <property type="match status" value="1"/>
</dbReference>
<reference evidence="5" key="1">
    <citation type="submission" date="2023-03" db="EMBL/GenBank/DDBJ databases">
        <authorList>
            <person name="Julca I."/>
        </authorList>
    </citation>
    <scope>NUCLEOTIDE SEQUENCE</scope>
</reference>
<feature type="compositionally biased region" description="Polar residues" evidence="4">
    <location>
        <begin position="19"/>
        <end position="31"/>
    </location>
</feature>
<feature type="compositionally biased region" description="Basic and acidic residues" evidence="4">
    <location>
        <begin position="32"/>
        <end position="41"/>
    </location>
</feature>
<feature type="compositionally biased region" description="Low complexity" evidence="4">
    <location>
        <begin position="677"/>
        <end position="688"/>
    </location>
</feature>
<feature type="region of interest" description="Disordered" evidence="4">
    <location>
        <begin position="649"/>
        <end position="718"/>
    </location>
</feature>
<dbReference type="SUPFAM" id="SSF57997">
    <property type="entry name" value="Tropomyosin"/>
    <property type="match status" value="1"/>
</dbReference>
<feature type="compositionally biased region" description="Polar residues" evidence="4">
    <location>
        <begin position="649"/>
        <end position="667"/>
    </location>
</feature>
<dbReference type="InterPro" id="IPR008587">
    <property type="entry name" value="FPP_plant"/>
</dbReference>
<evidence type="ECO:0000256" key="1">
    <source>
        <dbReference type="ARBA" id="ARBA00005921"/>
    </source>
</evidence>
<accession>A0AAV1E5K2</accession>
<evidence type="ECO:0000256" key="4">
    <source>
        <dbReference type="SAM" id="MobiDB-lite"/>
    </source>
</evidence>
<comment type="similarity">
    <text evidence="1">Belongs to the FPP family.</text>
</comment>
<dbReference type="Gene3D" id="1.20.5.340">
    <property type="match status" value="1"/>
</dbReference>
<gene>
    <name evidence="5" type="ORF">OLC1_LOCUS21908</name>
</gene>
<dbReference type="EMBL" id="OX459125">
    <property type="protein sequence ID" value="CAI9115365.1"/>
    <property type="molecule type" value="Genomic_DNA"/>
</dbReference>
<dbReference type="AlphaFoldDB" id="A0AAV1E5K2"/>
<organism evidence="5 6">
    <name type="scientific">Oldenlandia corymbosa var. corymbosa</name>
    <dbReference type="NCBI Taxonomy" id="529605"/>
    <lineage>
        <taxon>Eukaryota</taxon>
        <taxon>Viridiplantae</taxon>
        <taxon>Streptophyta</taxon>
        <taxon>Embryophyta</taxon>
        <taxon>Tracheophyta</taxon>
        <taxon>Spermatophyta</taxon>
        <taxon>Magnoliopsida</taxon>
        <taxon>eudicotyledons</taxon>
        <taxon>Gunneridae</taxon>
        <taxon>Pentapetalae</taxon>
        <taxon>asterids</taxon>
        <taxon>lamiids</taxon>
        <taxon>Gentianales</taxon>
        <taxon>Rubiaceae</taxon>
        <taxon>Rubioideae</taxon>
        <taxon>Spermacoceae</taxon>
        <taxon>Hedyotis-Oldenlandia complex</taxon>
        <taxon>Oldenlandia</taxon>
    </lineage>
</organism>
<dbReference type="Proteomes" id="UP001161247">
    <property type="component" value="Chromosome 8"/>
</dbReference>
<feature type="coiled-coil region" evidence="3">
    <location>
        <begin position="103"/>
        <end position="224"/>
    </location>
</feature>
<protein>
    <submittedName>
        <fullName evidence="5">OLC1v1016255C2</fullName>
    </submittedName>
</protein>
<dbReference type="Pfam" id="PF05911">
    <property type="entry name" value="FPP"/>
    <property type="match status" value="4"/>
</dbReference>
<name>A0AAV1E5K2_OLDCO</name>
<proteinExistence type="inferred from homology"/>
<feature type="coiled-coil region" evidence="3">
    <location>
        <begin position="398"/>
        <end position="523"/>
    </location>
</feature>
<evidence type="ECO:0000313" key="6">
    <source>
        <dbReference type="Proteomes" id="UP001161247"/>
    </source>
</evidence>
<evidence type="ECO:0000313" key="5">
    <source>
        <dbReference type="EMBL" id="CAI9115365.1"/>
    </source>
</evidence>
<feature type="compositionally biased region" description="Polar residues" evidence="4">
    <location>
        <begin position="689"/>
        <end position="711"/>
    </location>
</feature>